<dbReference type="InterPro" id="IPR000866">
    <property type="entry name" value="AhpC/TSA"/>
</dbReference>
<gene>
    <name evidence="2" type="ORF">A3A71_02065</name>
</gene>
<dbReference type="Proteomes" id="UP000177481">
    <property type="component" value="Unassembled WGS sequence"/>
</dbReference>
<dbReference type="GO" id="GO:0016209">
    <property type="term" value="F:antioxidant activity"/>
    <property type="evidence" value="ECO:0007669"/>
    <property type="project" value="InterPro"/>
</dbReference>
<name>A0A1F5EBL6_9BACT</name>
<dbReference type="STRING" id="1797471.A3A71_02065"/>
<dbReference type="CDD" id="cd02966">
    <property type="entry name" value="TlpA_like_family"/>
    <property type="match status" value="1"/>
</dbReference>
<accession>A0A1F5EBL6</accession>
<sequence>MTARLVGPVAFLALVAVGFLMFGASDSTGNKQLTPAETIAPYATNVAIPNIQITDAAGKETWLNKLRGPILITLWSGECPECKEGLKDIETFVKGNTQFKVMLVNHLQNPETANAVLKKNSVTLPTYFDHNGDAFRALSATMPASYYIIEGRIRYFFPGRISTEHLQALLTQ</sequence>
<dbReference type="InterPro" id="IPR036249">
    <property type="entry name" value="Thioredoxin-like_sf"/>
</dbReference>
<dbReference type="Pfam" id="PF00578">
    <property type="entry name" value="AhpC-TSA"/>
    <property type="match status" value="1"/>
</dbReference>
<comment type="caution">
    <text evidence="2">The sequence shown here is derived from an EMBL/GenBank/DDBJ whole genome shotgun (WGS) entry which is preliminary data.</text>
</comment>
<dbReference type="GO" id="GO:0016491">
    <property type="term" value="F:oxidoreductase activity"/>
    <property type="evidence" value="ECO:0007669"/>
    <property type="project" value="InterPro"/>
</dbReference>
<feature type="domain" description="Alkyl hydroperoxide reductase subunit C/ Thiol specific antioxidant" evidence="1">
    <location>
        <begin position="47"/>
        <end position="143"/>
    </location>
</feature>
<dbReference type="AlphaFoldDB" id="A0A1F5EBL6"/>
<evidence type="ECO:0000259" key="1">
    <source>
        <dbReference type="Pfam" id="PF00578"/>
    </source>
</evidence>
<dbReference type="SUPFAM" id="SSF52833">
    <property type="entry name" value="Thioredoxin-like"/>
    <property type="match status" value="1"/>
</dbReference>
<organism evidence="2 3">
    <name type="scientific">Candidatus Berkelbacteria bacterium RIFCSPLOWO2_01_FULL_50_28</name>
    <dbReference type="NCBI Taxonomy" id="1797471"/>
    <lineage>
        <taxon>Bacteria</taxon>
        <taxon>Candidatus Berkelbacteria</taxon>
    </lineage>
</organism>
<evidence type="ECO:0000313" key="3">
    <source>
        <dbReference type="Proteomes" id="UP000177481"/>
    </source>
</evidence>
<dbReference type="EMBL" id="MEZX01000002">
    <property type="protein sequence ID" value="OGD64809.1"/>
    <property type="molecule type" value="Genomic_DNA"/>
</dbReference>
<evidence type="ECO:0000313" key="2">
    <source>
        <dbReference type="EMBL" id="OGD64809.1"/>
    </source>
</evidence>
<reference evidence="2 3" key="1">
    <citation type="journal article" date="2016" name="Nat. Commun.">
        <title>Thousands of microbial genomes shed light on interconnected biogeochemical processes in an aquifer system.</title>
        <authorList>
            <person name="Anantharaman K."/>
            <person name="Brown C.T."/>
            <person name="Hug L.A."/>
            <person name="Sharon I."/>
            <person name="Castelle C.J."/>
            <person name="Probst A.J."/>
            <person name="Thomas B.C."/>
            <person name="Singh A."/>
            <person name="Wilkins M.J."/>
            <person name="Karaoz U."/>
            <person name="Brodie E.L."/>
            <person name="Williams K.H."/>
            <person name="Hubbard S.S."/>
            <person name="Banfield J.F."/>
        </authorList>
    </citation>
    <scope>NUCLEOTIDE SEQUENCE [LARGE SCALE GENOMIC DNA]</scope>
</reference>
<proteinExistence type="predicted"/>
<protein>
    <recommendedName>
        <fullName evidence="1">Alkyl hydroperoxide reductase subunit C/ Thiol specific antioxidant domain-containing protein</fullName>
    </recommendedName>
</protein>
<dbReference type="Gene3D" id="3.40.30.10">
    <property type="entry name" value="Glutaredoxin"/>
    <property type="match status" value="1"/>
</dbReference>